<comment type="caution">
    <text evidence="3">The sequence shown here is derived from an EMBL/GenBank/DDBJ whole genome shotgun (WGS) entry which is preliminary data.</text>
</comment>
<protein>
    <submittedName>
        <fullName evidence="3">Aromatic-ring-hydroxylating dioxygenase subunit beta</fullName>
    </submittedName>
</protein>
<organism evidence="3 4">
    <name type="scientific">Paenibacillus sabuli</name>
    <dbReference type="NCBI Taxonomy" id="2772509"/>
    <lineage>
        <taxon>Bacteria</taxon>
        <taxon>Bacillati</taxon>
        <taxon>Bacillota</taxon>
        <taxon>Bacilli</taxon>
        <taxon>Bacillales</taxon>
        <taxon>Paenibacillaceae</taxon>
        <taxon>Paenibacillus</taxon>
    </lineage>
</organism>
<dbReference type="Pfam" id="PF00866">
    <property type="entry name" value="Ring_hydroxyl_B"/>
    <property type="match status" value="1"/>
</dbReference>
<dbReference type="GO" id="GO:0019380">
    <property type="term" value="P:3-phenylpropionate catabolic process"/>
    <property type="evidence" value="ECO:0007669"/>
    <property type="project" value="TreeGrafter"/>
</dbReference>
<keyword evidence="2" id="KW-0560">Oxidoreductase</keyword>
<dbReference type="CDD" id="cd00667">
    <property type="entry name" value="ring_hydroxylating_dioxygenases_beta"/>
    <property type="match status" value="1"/>
</dbReference>
<dbReference type="InterPro" id="IPR000391">
    <property type="entry name" value="Rng_hydr_dOase-bsu"/>
</dbReference>
<keyword evidence="3" id="KW-0223">Dioxygenase</keyword>
<dbReference type="RefSeq" id="WP_190913912.1">
    <property type="nucleotide sequence ID" value="NZ_JACXIZ010000004.1"/>
</dbReference>
<reference evidence="3" key="1">
    <citation type="submission" date="2020-09" db="EMBL/GenBank/DDBJ databases">
        <title>A novel bacterium of genus Paenibacillus, isolated from South China Sea.</title>
        <authorList>
            <person name="Huang H."/>
            <person name="Mo K."/>
            <person name="Hu Y."/>
        </authorList>
    </citation>
    <scope>NUCLEOTIDE SEQUENCE</scope>
    <source>
        <strain evidence="3">IB182496</strain>
    </source>
</reference>
<dbReference type="Gene3D" id="3.10.450.50">
    <property type="match status" value="1"/>
</dbReference>
<dbReference type="SUPFAM" id="SSF54427">
    <property type="entry name" value="NTF2-like"/>
    <property type="match status" value="1"/>
</dbReference>
<gene>
    <name evidence="3" type="ORF">IDH44_01195</name>
</gene>
<name>A0A927BNH5_9BACL</name>
<proteinExistence type="inferred from homology"/>
<evidence type="ECO:0000313" key="3">
    <source>
        <dbReference type="EMBL" id="MBD2843792.1"/>
    </source>
</evidence>
<accession>A0A927BNH5</accession>
<dbReference type="Proteomes" id="UP000621560">
    <property type="component" value="Unassembled WGS sequence"/>
</dbReference>
<dbReference type="AlphaFoldDB" id="A0A927BNH5"/>
<evidence type="ECO:0000256" key="1">
    <source>
        <dbReference type="ARBA" id="ARBA00009570"/>
    </source>
</evidence>
<dbReference type="EMBL" id="JACXIZ010000004">
    <property type="protein sequence ID" value="MBD2843792.1"/>
    <property type="molecule type" value="Genomic_DNA"/>
</dbReference>
<dbReference type="PANTHER" id="PTHR41534">
    <property type="entry name" value="BLR3401 PROTEIN"/>
    <property type="match status" value="1"/>
</dbReference>
<evidence type="ECO:0000313" key="4">
    <source>
        <dbReference type="Proteomes" id="UP000621560"/>
    </source>
</evidence>
<sequence length="157" mass="18069">MSAERFLYYEAELLDRGDWAAWLELFTPDAIYWMPCGDGREDPELRVNIIYDDYERLRDRVSRLLGSMAYAQMPASKTIHLITNLVIEEEIEGEGAVTRAASNFLVTELRREQTTLYAGRCEHVLVPVPGEEGWRIRAKKIMLLSGEAYLGNLSFMM</sequence>
<dbReference type="PANTHER" id="PTHR41534:SF1">
    <property type="entry name" value="BLR3401 PROTEIN"/>
    <property type="match status" value="1"/>
</dbReference>
<evidence type="ECO:0000256" key="2">
    <source>
        <dbReference type="ARBA" id="ARBA00023002"/>
    </source>
</evidence>
<keyword evidence="4" id="KW-1185">Reference proteome</keyword>
<dbReference type="GO" id="GO:0051213">
    <property type="term" value="F:dioxygenase activity"/>
    <property type="evidence" value="ECO:0007669"/>
    <property type="project" value="UniProtKB-KW"/>
</dbReference>
<comment type="similarity">
    <text evidence="1">Belongs to the bacterial ring-hydroxylating dioxygenase beta subunit family.</text>
</comment>
<dbReference type="InterPro" id="IPR032710">
    <property type="entry name" value="NTF2-like_dom_sf"/>
</dbReference>